<evidence type="ECO:0000256" key="5">
    <source>
        <dbReference type="ARBA" id="ARBA00023136"/>
    </source>
</evidence>
<dbReference type="AlphaFoldDB" id="A0A927CUF7"/>
<dbReference type="PANTHER" id="PTHR36115:SF4">
    <property type="entry name" value="MEMBRANE PROTEIN"/>
    <property type="match status" value="1"/>
</dbReference>
<keyword evidence="3 6" id="KW-0812">Transmembrane</keyword>
<protein>
    <submittedName>
        <fullName evidence="8">RDD family protein</fullName>
    </submittedName>
</protein>
<feature type="transmembrane region" description="Helical" evidence="6">
    <location>
        <begin position="103"/>
        <end position="129"/>
    </location>
</feature>
<comment type="subcellular location">
    <subcellularLocation>
        <location evidence="1">Cell membrane</location>
        <topology evidence="1">Multi-pass membrane protein</topology>
    </subcellularLocation>
</comment>
<dbReference type="Pfam" id="PF06271">
    <property type="entry name" value="RDD"/>
    <property type="match status" value="1"/>
</dbReference>
<dbReference type="RefSeq" id="WP_190996454.1">
    <property type="nucleotide sequence ID" value="NZ_JACXSI010000001.1"/>
</dbReference>
<sequence>MNYQYASFFSRVGAYFIDLLIVSSILTLLTYLGVLSFFGIDYDISQLSDTAYSINNNRGYMLITIIIGIAYYAGLQSSKWQATIGKRMMKIKVTTMDGRRIGFIRAVVRYIVMFGLSNILFIGYLLALFTKKNQALHDLIARTLVIKD</sequence>
<accession>A0A927CUF7</accession>
<keyword evidence="5 6" id="KW-0472">Membrane</keyword>
<dbReference type="PANTHER" id="PTHR36115">
    <property type="entry name" value="PROLINE-RICH ANTIGEN HOMOLOG-RELATED"/>
    <property type="match status" value="1"/>
</dbReference>
<evidence type="ECO:0000313" key="9">
    <source>
        <dbReference type="Proteomes" id="UP000602076"/>
    </source>
</evidence>
<evidence type="ECO:0000256" key="2">
    <source>
        <dbReference type="ARBA" id="ARBA00022475"/>
    </source>
</evidence>
<organism evidence="8 9">
    <name type="scientific">Peribacillus faecalis</name>
    <dbReference type="NCBI Taxonomy" id="2772559"/>
    <lineage>
        <taxon>Bacteria</taxon>
        <taxon>Bacillati</taxon>
        <taxon>Bacillota</taxon>
        <taxon>Bacilli</taxon>
        <taxon>Bacillales</taxon>
        <taxon>Bacillaceae</taxon>
        <taxon>Peribacillus</taxon>
    </lineage>
</organism>
<reference evidence="8" key="1">
    <citation type="submission" date="2020-09" db="EMBL/GenBank/DDBJ databases">
        <title>Bacillus faecalis sp. nov., a moderately halophilic bacterium isolated from cow faeces.</title>
        <authorList>
            <person name="Jiang L."/>
            <person name="Lee J."/>
        </authorList>
    </citation>
    <scope>NUCLEOTIDE SEQUENCE</scope>
    <source>
        <strain evidence="8">AGMB 02131</strain>
    </source>
</reference>
<feature type="domain" description="RDD" evidence="7">
    <location>
        <begin position="5"/>
        <end position="141"/>
    </location>
</feature>
<name>A0A927CUF7_9BACI</name>
<dbReference type="Proteomes" id="UP000602076">
    <property type="component" value="Unassembled WGS sequence"/>
</dbReference>
<evidence type="ECO:0000313" key="8">
    <source>
        <dbReference type="EMBL" id="MBD3106917.1"/>
    </source>
</evidence>
<evidence type="ECO:0000256" key="6">
    <source>
        <dbReference type="SAM" id="Phobius"/>
    </source>
</evidence>
<dbReference type="InterPro" id="IPR010432">
    <property type="entry name" value="RDD"/>
</dbReference>
<evidence type="ECO:0000256" key="1">
    <source>
        <dbReference type="ARBA" id="ARBA00004651"/>
    </source>
</evidence>
<keyword evidence="9" id="KW-1185">Reference proteome</keyword>
<feature type="transmembrane region" description="Helical" evidence="6">
    <location>
        <begin position="12"/>
        <end position="40"/>
    </location>
</feature>
<evidence type="ECO:0000256" key="3">
    <source>
        <dbReference type="ARBA" id="ARBA00022692"/>
    </source>
</evidence>
<gene>
    <name evidence="8" type="ORF">IEO70_00810</name>
</gene>
<keyword evidence="2" id="KW-1003">Cell membrane</keyword>
<dbReference type="InterPro" id="IPR051791">
    <property type="entry name" value="Pra-immunoreactive"/>
</dbReference>
<dbReference type="GO" id="GO:0005886">
    <property type="term" value="C:plasma membrane"/>
    <property type="evidence" value="ECO:0007669"/>
    <property type="project" value="UniProtKB-SubCell"/>
</dbReference>
<comment type="caution">
    <text evidence="8">The sequence shown here is derived from an EMBL/GenBank/DDBJ whole genome shotgun (WGS) entry which is preliminary data.</text>
</comment>
<evidence type="ECO:0000259" key="7">
    <source>
        <dbReference type="Pfam" id="PF06271"/>
    </source>
</evidence>
<proteinExistence type="predicted"/>
<feature type="transmembrane region" description="Helical" evidence="6">
    <location>
        <begin position="60"/>
        <end position="82"/>
    </location>
</feature>
<evidence type="ECO:0000256" key="4">
    <source>
        <dbReference type="ARBA" id="ARBA00022989"/>
    </source>
</evidence>
<keyword evidence="4 6" id="KW-1133">Transmembrane helix</keyword>
<dbReference type="EMBL" id="JACXSI010000001">
    <property type="protein sequence ID" value="MBD3106917.1"/>
    <property type="molecule type" value="Genomic_DNA"/>
</dbReference>